<gene>
    <name evidence="4" type="ordered locus">Belba_2532</name>
</gene>
<dbReference type="InterPro" id="IPR028098">
    <property type="entry name" value="Glyco_trans_4-like_N"/>
</dbReference>
<reference evidence="5" key="1">
    <citation type="submission" date="2012-06" db="EMBL/GenBank/DDBJ databases">
        <title>The complete genome of Belliella baltica DSM 15883.</title>
        <authorList>
            <person name="Lucas S."/>
            <person name="Copeland A."/>
            <person name="Lapidus A."/>
            <person name="Goodwin L."/>
            <person name="Pitluck S."/>
            <person name="Peters L."/>
            <person name="Mikhailova N."/>
            <person name="Davenport K."/>
            <person name="Kyrpides N."/>
            <person name="Mavromatis K."/>
            <person name="Pagani I."/>
            <person name="Ivanova N."/>
            <person name="Ovchinnikova G."/>
            <person name="Zeytun A."/>
            <person name="Detter J.C."/>
            <person name="Han C."/>
            <person name="Land M."/>
            <person name="Hauser L."/>
            <person name="Markowitz V."/>
            <person name="Cheng J.-F."/>
            <person name="Hugenholtz P."/>
            <person name="Woyke T."/>
            <person name="Wu D."/>
            <person name="Tindall B."/>
            <person name="Pomrenke H."/>
            <person name="Brambilla E."/>
            <person name="Klenk H.-P."/>
            <person name="Eisen J.A."/>
        </authorList>
    </citation>
    <scope>NUCLEOTIDE SEQUENCE [LARGE SCALE GENOMIC DNA]</scope>
    <source>
        <strain evidence="5">DSM 15883 / CIP 108006 / LMG 21964 / BA134</strain>
    </source>
</reference>
<dbReference type="GO" id="GO:0016757">
    <property type="term" value="F:glycosyltransferase activity"/>
    <property type="evidence" value="ECO:0007669"/>
    <property type="project" value="InterPro"/>
</dbReference>
<keyword evidence="1 4" id="KW-0808">Transferase</keyword>
<name>I3Z767_BELBD</name>
<dbReference type="EMBL" id="CP003281">
    <property type="protein sequence ID" value="AFL85085.1"/>
    <property type="molecule type" value="Genomic_DNA"/>
</dbReference>
<dbReference type="KEGG" id="bbd:Belba_2532"/>
<keyword evidence="5" id="KW-1185">Reference proteome</keyword>
<proteinExistence type="predicted"/>
<evidence type="ECO:0000313" key="4">
    <source>
        <dbReference type="EMBL" id="AFL85085.1"/>
    </source>
</evidence>
<dbReference type="Gene3D" id="3.40.50.2000">
    <property type="entry name" value="Glycogen Phosphorylase B"/>
    <property type="match status" value="2"/>
</dbReference>
<feature type="domain" description="Glycosyltransferase subfamily 4-like N-terminal" evidence="3">
    <location>
        <begin position="14"/>
        <end position="170"/>
    </location>
</feature>
<evidence type="ECO:0000313" key="5">
    <source>
        <dbReference type="Proteomes" id="UP000006050"/>
    </source>
</evidence>
<dbReference type="AlphaFoldDB" id="I3Z767"/>
<dbReference type="eggNOG" id="COG0438">
    <property type="taxonomic scope" value="Bacteria"/>
</dbReference>
<dbReference type="InterPro" id="IPR001296">
    <property type="entry name" value="Glyco_trans_1"/>
</dbReference>
<evidence type="ECO:0000259" key="2">
    <source>
        <dbReference type="Pfam" id="PF00534"/>
    </source>
</evidence>
<evidence type="ECO:0000256" key="1">
    <source>
        <dbReference type="ARBA" id="ARBA00022679"/>
    </source>
</evidence>
<dbReference type="Pfam" id="PF00534">
    <property type="entry name" value="Glycos_transf_1"/>
    <property type="match status" value="1"/>
</dbReference>
<sequence>MKILQLIQKPQRRGAEIFASQLSHALQQLGHELILVSVFEGDGQLDFTGKQIHLQRPISKRLTDYKSWAAFSKIITEFQPDLIQANAADTLKFAVFSKLFFRWKQPIIYRNANQMGDFIKGSWHRRFNQFLLNRVGAIASVSQASQDDLLKTFRFPSQQCKVIPIGIVPEEIEEKRKAAASYQFSQPFLLQIGGLVPEKDPLGMLHIFHTLKDKSINLVFVGSGPLESKLLKEIQRLSLQDRVQLIPNQTNIFPILSQATALVMPSKIEGLPAVILEAMYCKVHVVAYGVGGIPEVLRTGETGFCINPEDQAEFLSAIHNLLSLPPNQKNQILNNAQTLVQSKYTLTKVTQDFESFYLDILDHNS</sequence>
<accession>I3Z767</accession>
<dbReference type="PANTHER" id="PTHR46401">
    <property type="entry name" value="GLYCOSYLTRANSFERASE WBBK-RELATED"/>
    <property type="match status" value="1"/>
</dbReference>
<feature type="domain" description="Glycosyl transferase family 1" evidence="2">
    <location>
        <begin position="185"/>
        <end position="336"/>
    </location>
</feature>
<dbReference type="Pfam" id="PF13439">
    <property type="entry name" value="Glyco_transf_4"/>
    <property type="match status" value="1"/>
</dbReference>
<evidence type="ECO:0000259" key="3">
    <source>
        <dbReference type="Pfam" id="PF13439"/>
    </source>
</evidence>
<dbReference type="OrthoDB" id="1522162at2"/>
<organism evidence="4 5">
    <name type="scientific">Belliella baltica (strain DSM 15883 / CIP 108006 / LMG 21964 / BA134)</name>
    <dbReference type="NCBI Taxonomy" id="866536"/>
    <lineage>
        <taxon>Bacteria</taxon>
        <taxon>Pseudomonadati</taxon>
        <taxon>Bacteroidota</taxon>
        <taxon>Cytophagia</taxon>
        <taxon>Cytophagales</taxon>
        <taxon>Cyclobacteriaceae</taxon>
        <taxon>Belliella</taxon>
    </lineage>
</organism>
<dbReference type="PATRIC" id="fig|866536.3.peg.2613"/>
<dbReference type="Proteomes" id="UP000006050">
    <property type="component" value="Chromosome"/>
</dbReference>
<dbReference type="CDD" id="cd03801">
    <property type="entry name" value="GT4_PimA-like"/>
    <property type="match status" value="1"/>
</dbReference>
<dbReference type="SUPFAM" id="SSF53756">
    <property type="entry name" value="UDP-Glycosyltransferase/glycogen phosphorylase"/>
    <property type="match status" value="1"/>
</dbReference>
<dbReference type="GO" id="GO:0009103">
    <property type="term" value="P:lipopolysaccharide biosynthetic process"/>
    <property type="evidence" value="ECO:0007669"/>
    <property type="project" value="TreeGrafter"/>
</dbReference>
<protein>
    <submittedName>
        <fullName evidence="4">Glycosyltransferase</fullName>
    </submittedName>
</protein>
<dbReference type="PANTHER" id="PTHR46401:SF2">
    <property type="entry name" value="GLYCOSYLTRANSFERASE WBBK-RELATED"/>
    <property type="match status" value="1"/>
</dbReference>
<dbReference type="STRING" id="866536.Belba_2532"/>
<dbReference type="HOGENOM" id="CLU_009583_2_2_10"/>
<dbReference type="RefSeq" id="WP_014773041.1">
    <property type="nucleotide sequence ID" value="NC_018010.1"/>
</dbReference>